<protein>
    <submittedName>
        <fullName evidence="1">Uncharacterized protein</fullName>
    </submittedName>
</protein>
<accession>A0A382PQM1</accession>
<proteinExistence type="predicted"/>
<reference evidence="1" key="1">
    <citation type="submission" date="2018-05" db="EMBL/GenBank/DDBJ databases">
        <authorList>
            <person name="Lanie J.A."/>
            <person name="Ng W.-L."/>
            <person name="Kazmierczak K.M."/>
            <person name="Andrzejewski T.M."/>
            <person name="Davidsen T.M."/>
            <person name="Wayne K.J."/>
            <person name="Tettelin H."/>
            <person name="Glass J.I."/>
            <person name="Rusch D."/>
            <person name="Podicherti R."/>
            <person name="Tsui H.-C.T."/>
            <person name="Winkler M.E."/>
        </authorList>
    </citation>
    <scope>NUCLEOTIDE SEQUENCE</scope>
</reference>
<gene>
    <name evidence="1" type="ORF">METZ01_LOCUS328557</name>
</gene>
<sequence length="146" mass="16367">MIAEIQSAYLAPEGLNEPLLKEIEGVIAVQDRLILSNQPFINAYWAQNIWKNPKIIPIDSINDAAKKLESNQRNWCLYSFTLHRRAKLIEEKLNSRKPKLLTFPATLSGDPLGSWCLLDENTILASADCTSPFPNGKPAFIEDKSG</sequence>
<evidence type="ECO:0000313" key="1">
    <source>
        <dbReference type="EMBL" id="SVC75703.1"/>
    </source>
</evidence>
<dbReference type="EMBL" id="UINC01109112">
    <property type="protein sequence ID" value="SVC75703.1"/>
    <property type="molecule type" value="Genomic_DNA"/>
</dbReference>
<organism evidence="1">
    <name type="scientific">marine metagenome</name>
    <dbReference type="NCBI Taxonomy" id="408172"/>
    <lineage>
        <taxon>unclassified sequences</taxon>
        <taxon>metagenomes</taxon>
        <taxon>ecological metagenomes</taxon>
    </lineage>
</organism>
<name>A0A382PQM1_9ZZZZ</name>
<dbReference type="AlphaFoldDB" id="A0A382PQM1"/>
<feature type="non-terminal residue" evidence="1">
    <location>
        <position position="146"/>
    </location>
</feature>